<evidence type="ECO:0000256" key="3">
    <source>
        <dbReference type="ARBA" id="ARBA00023002"/>
    </source>
</evidence>
<accession>A0A427YX74</accession>
<evidence type="ECO:0000256" key="1">
    <source>
        <dbReference type="ARBA" id="ARBA00001917"/>
    </source>
</evidence>
<comment type="caution">
    <text evidence="5">The sequence shown here is derived from an EMBL/GenBank/DDBJ whole genome shotgun (WGS) entry which is preliminary data.</text>
</comment>
<evidence type="ECO:0000259" key="4">
    <source>
        <dbReference type="Pfam" id="PF00724"/>
    </source>
</evidence>
<dbReference type="InterPro" id="IPR013785">
    <property type="entry name" value="Aldolase_TIM"/>
</dbReference>
<name>A0A427YX74_9TREE</name>
<keyword evidence="6" id="KW-1185">Reference proteome</keyword>
<dbReference type="GO" id="GO:0016628">
    <property type="term" value="F:oxidoreductase activity, acting on the CH-CH group of donors, NAD or NADP as acceptor"/>
    <property type="evidence" value="ECO:0007669"/>
    <property type="project" value="UniProtKB-ARBA"/>
</dbReference>
<dbReference type="AlphaFoldDB" id="A0A427YX74"/>
<protein>
    <recommendedName>
        <fullName evidence="4">NADH:flavin oxidoreductase/NADH oxidase N-terminal domain-containing protein</fullName>
    </recommendedName>
</protein>
<dbReference type="GO" id="GO:0003959">
    <property type="term" value="F:NADPH dehydrogenase activity"/>
    <property type="evidence" value="ECO:0007669"/>
    <property type="project" value="TreeGrafter"/>
</dbReference>
<evidence type="ECO:0000256" key="2">
    <source>
        <dbReference type="ARBA" id="ARBA00005979"/>
    </source>
</evidence>
<dbReference type="InterPro" id="IPR045247">
    <property type="entry name" value="Oye-like"/>
</dbReference>
<dbReference type="Proteomes" id="UP000279259">
    <property type="component" value="Unassembled WGS sequence"/>
</dbReference>
<dbReference type="FunFam" id="3.20.20.70:FF:000059">
    <property type="entry name" value="N-ethylmaleimide reductase, FMN-linked"/>
    <property type="match status" value="1"/>
</dbReference>
<dbReference type="Gene3D" id="3.20.20.70">
    <property type="entry name" value="Aldolase class I"/>
    <property type="match status" value="1"/>
</dbReference>
<feature type="domain" description="NADH:flavin oxidoreductase/NADH oxidase N-terminal" evidence="4">
    <location>
        <begin position="12"/>
        <end position="349"/>
    </location>
</feature>
<organism evidence="5 6">
    <name type="scientific">Saitozyma podzolica</name>
    <dbReference type="NCBI Taxonomy" id="1890683"/>
    <lineage>
        <taxon>Eukaryota</taxon>
        <taxon>Fungi</taxon>
        <taxon>Dikarya</taxon>
        <taxon>Basidiomycota</taxon>
        <taxon>Agaricomycotina</taxon>
        <taxon>Tremellomycetes</taxon>
        <taxon>Tremellales</taxon>
        <taxon>Trimorphomycetaceae</taxon>
        <taxon>Saitozyma</taxon>
    </lineage>
</organism>
<dbReference type="OrthoDB" id="276546at2759"/>
<gene>
    <name evidence="5" type="ORF">EHS25_000777</name>
</gene>
<dbReference type="CDD" id="cd02933">
    <property type="entry name" value="OYE_like_FMN"/>
    <property type="match status" value="1"/>
</dbReference>
<comment type="similarity">
    <text evidence="2">Belongs to the NADH:flavin oxidoreductase/NADH oxidase family.</text>
</comment>
<dbReference type="GO" id="GO:0010181">
    <property type="term" value="F:FMN binding"/>
    <property type="evidence" value="ECO:0007669"/>
    <property type="project" value="InterPro"/>
</dbReference>
<reference evidence="5 6" key="1">
    <citation type="submission" date="2018-11" db="EMBL/GenBank/DDBJ databases">
        <title>Genome sequence of Saitozyma podzolica DSM 27192.</title>
        <authorList>
            <person name="Aliyu H."/>
            <person name="Gorte O."/>
            <person name="Ochsenreither K."/>
        </authorList>
    </citation>
    <scope>NUCLEOTIDE SEQUENCE [LARGE SCALE GENOMIC DNA]</scope>
    <source>
        <strain evidence="5 6">DSM 27192</strain>
    </source>
</reference>
<dbReference type="Pfam" id="PF00724">
    <property type="entry name" value="Oxidored_FMN"/>
    <property type="match status" value="1"/>
</dbReference>
<comment type="cofactor">
    <cofactor evidence="1">
        <name>FMN</name>
        <dbReference type="ChEBI" id="CHEBI:58210"/>
    </cofactor>
</comment>
<sequence>MTAPAQTFEDPLFQPLQVGGIELKHRIVMAPLTRYRAKEDTLDPTEIMAEYYEQRASDGGLLITEATFISEEAGGYPQAPGCFTEAHVDHWKQVTDRVHARNGHIFLQAWALGRANPGKSGVKIVSSGDVADEKTGSGEKPTPLSKEDIKRYVENYAKSCELAVKAGFDGIELHGAHGYLIDQFTQSTSNNRTDEYGGSIENRNRFALEVLQACADAVGQERLGIRLSPYSHFQGMYAPDHVEQFTALSQSIHERFPRLGYVHFVESRGDPAKLAAWAVQSAEHPAAETLDAFRNIFQQGGKTAFFSAGGYTPAVARDVVKTHGGGVVFGRWFISNPDLPRRLKEDLPLTPYDRSTFYTHGHEGYTTYPFWSQPATPDNEPAEGVKA</sequence>
<dbReference type="STRING" id="1890683.A0A427YX74"/>
<keyword evidence="3" id="KW-0560">Oxidoreductase</keyword>
<dbReference type="PANTHER" id="PTHR22893">
    <property type="entry name" value="NADH OXIDOREDUCTASE-RELATED"/>
    <property type="match status" value="1"/>
</dbReference>
<evidence type="ECO:0000313" key="6">
    <source>
        <dbReference type="Proteomes" id="UP000279259"/>
    </source>
</evidence>
<dbReference type="InterPro" id="IPR001155">
    <property type="entry name" value="OxRdtase_FMN_N"/>
</dbReference>
<dbReference type="GO" id="GO:0005829">
    <property type="term" value="C:cytosol"/>
    <property type="evidence" value="ECO:0007669"/>
    <property type="project" value="UniProtKB-ARBA"/>
</dbReference>
<proteinExistence type="inferred from homology"/>
<dbReference type="PANTHER" id="PTHR22893:SF91">
    <property type="entry name" value="NADPH DEHYDROGENASE 2-RELATED"/>
    <property type="match status" value="1"/>
</dbReference>
<dbReference type="EMBL" id="RSCD01000001">
    <property type="protein sequence ID" value="RSH95685.1"/>
    <property type="molecule type" value="Genomic_DNA"/>
</dbReference>
<dbReference type="SUPFAM" id="SSF51395">
    <property type="entry name" value="FMN-linked oxidoreductases"/>
    <property type="match status" value="1"/>
</dbReference>
<evidence type="ECO:0000313" key="5">
    <source>
        <dbReference type="EMBL" id="RSH95685.1"/>
    </source>
</evidence>